<feature type="transmembrane region" description="Helical" evidence="7">
    <location>
        <begin position="356"/>
        <end position="379"/>
    </location>
</feature>
<organism evidence="11">
    <name type="scientific">hydrothermal vent metagenome</name>
    <dbReference type="NCBI Taxonomy" id="652676"/>
    <lineage>
        <taxon>unclassified sequences</taxon>
        <taxon>metagenomes</taxon>
        <taxon>ecological metagenomes</taxon>
    </lineage>
</organism>
<accession>A0A3B1CUV3</accession>
<evidence type="ECO:0000256" key="6">
    <source>
        <dbReference type="ARBA" id="ARBA00023136"/>
    </source>
</evidence>
<evidence type="ECO:0000313" key="11">
    <source>
        <dbReference type="EMBL" id="VAX20457.1"/>
    </source>
</evidence>
<evidence type="ECO:0000256" key="4">
    <source>
        <dbReference type="ARBA" id="ARBA00022692"/>
    </source>
</evidence>
<dbReference type="PANTHER" id="PTHR10590">
    <property type="entry name" value="SODIUM/NUCLEOSIDE COTRANSPORTER"/>
    <property type="match status" value="1"/>
</dbReference>
<reference evidence="11" key="1">
    <citation type="submission" date="2018-06" db="EMBL/GenBank/DDBJ databases">
        <authorList>
            <person name="Zhirakovskaya E."/>
        </authorList>
    </citation>
    <scope>NUCLEOTIDE SEQUENCE</scope>
</reference>
<keyword evidence="4 7" id="KW-0812">Transmembrane</keyword>
<feature type="transmembrane region" description="Helical" evidence="7">
    <location>
        <begin position="256"/>
        <end position="280"/>
    </location>
</feature>
<feature type="transmembrane region" description="Helical" evidence="7">
    <location>
        <begin position="175"/>
        <end position="197"/>
    </location>
</feature>
<name>A0A3B1CUV3_9ZZZZ</name>
<dbReference type="Pfam" id="PF07662">
    <property type="entry name" value="Nucleos_tra2_C"/>
    <property type="match status" value="1"/>
</dbReference>
<dbReference type="InterPro" id="IPR011657">
    <property type="entry name" value="CNT_C_dom"/>
</dbReference>
<feature type="transmembrane region" description="Helical" evidence="7">
    <location>
        <begin position="29"/>
        <end position="49"/>
    </location>
</feature>
<feature type="domain" description="Nucleoside transporter/FeoB GTPase Gate" evidence="10">
    <location>
        <begin position="102"/>
        <end position="198"/>
    </location>
</feature>
<feature type="transmembrane region" description="Helical" evidence="7">
    <location>
        <begin position="209"/>
        <end position="229"/>
    </location>
</feature>
<feature type="domain" description="Concentrative nucleoside transporter C-terminal" evidence="9">
    <location>
        <begin position="208"/>
        <end position="411"/>
    </location>
</feature>
<dbReference type="PANTHER" id="PTHR10590:SF4">
    <property type="entry name" value="SOLUTE CARRIER FAMILY 28 MEMBER 3"/>
    <property type="match status" value="1"/>
</dbReference>
<protein>
    <submittedName>
        <fullName evidence="11">Nucleoside permease NupC</fullName>
    </submittedName>
</protein>
<dbReference type="AlphaFoldDB" id="A0A3B1CUV3"/>
<evidence type="ECO:0000256" key="3">
    <source>
        <dbReference type="ARBA" id="ARBA00022475"/>
    </source>
</evidence>
<dbReference type="InterPro" id="IPR002668">
    <property type="entry name" value="CNT_N_dom"/>
</dbReference>
<keyword evidence="5 7" id="KW-1133">Transmembrane helix</keyword>
<feature type="transmembrane region" description="Helical" evidence="7">
    <location>
        <begin position="97"/>
        <end position="120"/>
    </location>
</feature>
<keyword evidence="3" id="KW-1003">Cell membrane</keyword>
<comment type="subcellular location">
    <subcellularLocation>
        <location evidence="1">Cell membrane</location>
        <topology evidence="1">Multi-pass membrane protein</topology>
    </subcellularLocation>
</comment>
<dbReference type="Pfam" id="PF01773">
    <property type="entry name" value="Nucleos_tra2_N"/>
    <property type="match status" value="1"/>
</dbReference>
<dbReference type="Pfam" id="PF07670">
    <property type="entry name" value="Gate"/>
    <property type="match status" value="1"/>
</dbReference>
<evidence type="ECO:0000259" key="8">
    <source>
        <dbReference type="Pfam" id="PF01773"/>
    </source>
</evidence>
<dbReference type="InterPro" id="IPR008276">
    <property type="entry name" value="C_nuclsd_transpt"/>
</dbReference>
<feature type="transmembrane region" description="Helical" evidence="7">
    <location>
        <begin position="391"/>
        <end position="415"/>
    </location>
</feature>
<evidence type="ECO:0000256" key="2">
    <source>
        <dbReference type="ARBA" id="ARBA00009033"/>
    </source>
</evidence>
<feature type="domain" description="Concentrative nucleoside transporter N-terminal" evidence="8">
    <location>
        <begin position="8"/>
        <end position="81"/>
    </location>
</feature>
<feature type="transmembrane region" description="Helical" evidence="7">
    <location>
        <begin position="140"/>
        <end position="163"/>
    </location>
</feature>
<evidence type="ECO:0000256" key="1">
    <source>
        <dbReference type="ARBA" id="ARBA00004651"/>
    </source>
</evidence>
<keyword evidence="6 7" id="KW-0472">Membrane</keyword>
<evidence type="ECO:0000256" key="5">
    <source>
        <dbReference type="ARBA" id="ARBA00022989"/>
    </source>
</evidence>
<dbReference type="EMBL" id="UOGA01000177">
    <property type="protein sequence ID" value="VAX20457.1"/>
    <property type="molecule type" value="Genomic_DNA"/>
</dbReference>
<dbReference type="GO" id="GO:0015293">
    <property type="term" value="F:symporter activity"/>
    <property type="evidence" value="ECO:0007669"/>
    <property type="project" value="TreeGrafter"/>
</dbReference>
<evidence type="ECO:0000256" key="7">
    <source>
        <dbReference type="SAM" id="Phobius"/>
    </source>
</evidence>
<gene>
    <name evidence="11" type="ORF">MNBD_NITROSPINAE04-2182</name>
</gene>
<sequence>MLTLQSVIGLLILPSLAWAISEDRKKARPRIAAVGVVSQLVVALILLKVPLFNKLFLMLNSVALALEESTRAGTSLVFGYLGGGGLPFDEKSPGASFILGFEALPLILVVSAISALLFYWGVLPVIVKAFSYVLQKTMGLGGAAGLGAAANIFVGMVEAPLLVKPYIKDMTRSELFLIMTCGMATIAGTMMVLYASIIEKVIPDAMGHLLTASMISAPAAITIAGLMVPETQKPTAGEMAPPQRYKSSMDAIAKGALDGVGLLINIIVMLIVLVALAHLANQLLGLLPHVAGGPVTLESLLGYIMAPVAWLMGIPWTETATAGSLLGVKTVLNEFIAYQQLVELPPEALSARSDLIMTYALCGFANFGSLGIMIGGLGAMAPERRDEIVGLGLKTIVSGTLATCMTGAVVGIVGAI</sequence>
<dbReference type="GO" id="GO:0005886">
    <property type="term" value="C:plasma membrane"/>
    <property type="evidence" value="ECO:0007669"/>
    <property type="project" value="UniProtKB-SubCell"/>
</dbReference>
<comment type="similarity">
    <text evidence="2">Belongs to the concentrative nucleoside transporter (CNT) (TC 2.A.41) family.</text>
</comment>
<evidence type="ECO:0000259" key="9">
    <source>
        <dbReference type="Pfam" id="PF07662"/>
    </source>
</evidence>
<dbReference type="InterPro" id="IPR011642">
    <property type="entry name" value="Gate_dom"/>
</dbReference>
<proteinExistence type="inferred from homology"/>
<evidence type="ECO:0000259" key="10">
    <source>
        <dbReference type="Pfam" id="PF07670"/>
    </source>
</evidence>
<dbReference type="GO" id="GO:0005337">
    <property type="term" value="F:nucleoside transmembrane transporter activity"/>
    <property type="evidence" value="ECO:0007669"/>
    <property type="project" value="InterPro"/>
</dbReference>